<dbReference type="EMBL" id="CAUYUE010000011">
    <property type="protein sequence ID" value="CAK0785092.1"/>
    <property type="molecule type" value="Genomic_DNA"/>
</dbReference>
<dbReference type="Proteomes" id="UP001314263">
    <property type="component" value="Unassembled WGS sequence"/>
</dbReference>
<protein>
    <submittedName>
        <fullName evidence="2">Uncharacterized protein</fullName>
    </submittedName>
</protein>
<comment type="caution">
    <text evidence="2">The sequence shown here is derived from an EMBL/GenBank/DDBJ whole genome shotgun (WGS) entry which is preliminary data.</text>
</comment>
<accession>A0AAV1IEI1</accession>
<evidence type="ECO:0000313" key="2">
    <source>
        <dbReference type="EMBL" id="CAK0785092.1"/>
    </source>
</evidence>
<reference evidence="2 3" key="1">
    <citation type="submission" date="2023-10" db="EMBL/GenBank/DDBJ databases">
        <authorList>
            <person name="Maclean D."/>
            <person name="Macfadyen A."/>
        </authorList>
    </citation>
    <scope>NUCLEOTIDE SEQUENCE [LARGE SCALE GENOMIC DNA]</scope>
</reference>
<dbReference type="PROSITE" id="PS51257">
    <property type="entry name" value="PROKAR_LIPOPROTEIN"/>
    <property type="match status" value="1"/>
</dbReference>
<evidence type="ECO:0000256" key="1">
    <source>
        <dbReference type="SAM" id="SignalP"/>
    </source>
</evidence>
<gene>
    <name evidence="2" type="ORF">CVIRNUC_008298</name>
</gene>
<proteinExistence type="predicted"/>
<evidence type="ECO:0000313" key="3">
    <source>
        <dbReference type="Proteomes" id="UP001314263"/>
    </source>
</evidence>
<keyword evidence="1" id="KW-0732">Signal</keyword>
<name>A0AAV1IEI1_9CHLO</name>
<feature type="chain" id="PRO_5043584036" evidence="1">
    <location>
        <begin position="20"/>
        <end position="410"/>
    </location>
</feature>
<dbReference type="AlphaFoldDB" id="A0AAV1IEI1"/>
<keyword evidence="3" id="KW-1185">Reference proteome</keyword>
<sequence length="410" mass="44700">MKLAFVCFCIFAVACFHDAILLNIYDGKDVTFCFWNVEKLSNSSIHPTAASIVATAFSQHCKADVLALVGVRASSNQQSVGGYNFSKGEYHAVSFLQDVTASVQKQQRAKGLWHFTVSPALGPDVEHMAFAWNTVRLQSTLPAAAKRGRLSSMPAFEPWAEVAGARVTGQPGVAEAFSLSLESMASRSLLHDMGVQQPKIIQFTAWKGPSDHRAAATALRALWQSPGFVDSRAKFGLLAANTNIKSEEEWESLSAELSESRQVLVEDIVSMGTTEGHSRASRGGSKGAQACSTIDCIMHLRPLQQALRGGRPASSTPEWLSGVGRSVRTCLQHWLKPRHLKERVVDIAEIVRRQKAFQQLILPWLQAAQPSDAWALRQFSLGGKASHPVAQRAAKALSEHHLLKLSVPTV</sequence>
<feature type="signal peptide" evidence="1">
    <location>
        <begin position="1"/>
        <end position="19"/>
    </location>
</feature>
<organism evidence="2 3">
    <name type="scientific">Coccomyxa viridis</name>
    <dbReference type="NCBI Taxonomy" id="1274662"/>
    <lineage>
        <taxon>Eukaryota</taxon>
        <taxon>Viridiplantae</taxon>
        <taxon>Chlorophyta</taxon>
        <taxon>core chlorophytes</taxon>
        <taxon>Trebouxiophyceae</taxon>
        <taxon>Trebouxiophyceae incertae sedis</taxon>
        <taxon>Coccomyxaceae</taxon>
        <taxon>Coccomyxa</taxon>
    </lineage>
</organism>